<evidence type="ECO:0000256" key="5">
    <source>
        <dbReference type="ARBA" id="ARBA00022759"/>
    </source>
</evidence>
<sequence>MHIHFLGTSSGVPSQTRNTSSTAISFDKTKSWIMVDCGEATQHQLLKFPLSFFHLDAICISHVHGDHCYGLPGLLSSMSMNGKKSAVHLIAPKEVIAWLHATFHMSDTRLSFDLITHDISEMKDSADFNFCSIEVIPLKHRVPSFGFKVSEKLIPKKLKIEKLAKAGIKSGPHYNKLQKGEDVLFGSEHLLSKDYTYQSWQTRRVIVCGDNEKPALVANWCSDIDVLVHESTFTHSDLHKVGFYTGHSDAKRVAEFAQLQQIPTLILSHFSVRYHGEHGLENLRCEAAHYYSGNLFLAEDFFTFSIEKRKLHIAH</sequence>
<comment type="caution">
    <text evidence="9">The sequence shown here is derived from an EMBL/GenBank/DDBJ whole genome shotgun (WGS) entry which is preliminary data.</text>
</comment>
<proteinExistence type="inferred from homology"/>
<keyword evidence="3 8" id="KW-0540">Nuclease</keyword>
<name>A0A4Q7IKJ7_9GAMM</name>
<gene>
    <name evidence="8" type="primary">rnz</name>
    <name evidence="9" type="ORF">C1E23_14150</name>
</gene>
<evidence type="ECO:0000256" key="3">
    <source>
        <dbReference type="ARBA" id="ARBA00022722"/>
    </source>
</evidence>
<reference evidence="9 10" key="1">
    <citation type="submission" date="2018-01" db="EMBL/GenBank/DDBJ databases">
        <title>Co-occurrence of chitin degradation, pigmentation and bioactivity in marine Pseudoalteromonas.</title>
        <authorList>
            <person name="Paulsen S."/>
            <person name="Gram L."/>
            <person name="Machado H."/>
        </authorList>
    </citation>
    <scope>NUCLEOTIDE SEQUENCE [LARGE SCALE GENOMIC DNA]</scope>
    <source>
        <strain evidence="9 10">S3898</strain>
    </source>
</reference>
<feature type="binding site" evidence="8">
    <location>
        <position position="140"/>
    </location>
    <ligand>
        <name>Zn(2+)</name>
        <dbReference type="ChEBI" id="CHEBI:29105"/>
        <label>1</label>
        <note>catalytic</note>
    </ligand>
</feature>
<evidence type="ECO:0000256" key="2">
    <source>
        <dbReference type="ARBA" id="ARBA00022694"/>
    </source>
</evidence>
<feature type="binding site" evidence="8">
    <location>
        <position position="66"/>
    </location>
    <ligand>
        <name>Zn(2+)</name>
        <dbReference type="ChEBI" id="CHEBI:29105"/>
        <label>2</label>
        <note>catalytic</note>
    </ligand>
</feature>
<dbReference type="GO" id="GO:0042781">
    <property type="term" value="F:3'-tRNA processing endoribonuclease activity"/>
    <property type="evidence" value="ECO:0007669"/>
    <property type="project" value="UniProtKB-UniRule"/>
</dbReference>
<dbReference type="EMBL" id="PPSX01000056">
    <property type="protein sequence ID" value="RZQ52400.1"/>
    <property type="molecule type" value="Genomic_DNA"/>
</dbReference>
<comment type="cofactor">
    <cofactor evidence="8">
        <name>Zn(2+)</name>
        <dbReference type="ChEBI" id="CHEBI:29105"/>
    </cofactor>
    <text evidence="8">Binds 2 Zn(2+) ions.</text>
</comment>
<evidence type="ECO:0000256" key="8">
    <source>
        <dbReference type="HAMAP-Rule" id="MF_01818"/>
    </source>
</evidence>
<dbReference type="PANTHER" id="PTHR46018">
    <property type="entry name" value="ZINC PHOSPHODIESTERASE ELAC PROTEIN 1"/>
    <property type="match status" value="1"/>
</dbReference>
<dbReference type="PANTHER" id="PTHR46018:SF2">
    <property type="entry name" value="ZINC PHOSPHODIESTERASE ELAC PROTEIN 1"/>
    <property type="match status" value="1"/>
</dbReference>
<comment type="subunit">
    <text evidence="1 8">Homodimer.</text>
</comment>
<protein>
    <recommendedName>
        <fullName evidence="8">Ribonuclease Z</fullName>
        <shortName evidence="8">RNase Z</shortName>
        <ecNumber evidence="8">3.1.26.11</ecNumber>
    </recommendedName>
    <alternativeName>
        <fullName evidence="8">tRNA 3 endonuclease</fullName>
    </alternativeName>
    <alternativeName>
        <fullName evidence="8">tRNase Z</fullName>
    </alternativeName>
</protein>
<keyword evidence="7 8" id="KW-0862">Zinc</keyword>
<dbReference type="Pfam" id="PF23023">
    <property type="entry name" value="Anti-Pycsar_Apyc1"/>
    <property type="match status" value="1"/>
</dbReference>
<feature type="binding site" evidence="8">
    <location>
        <position position="64"/>
    </location>
    <ligand>
        <name>Zn(2+)</name>
        <dbReference type="ChEBI" id="CHEBI:29105"/>
        <label>1</label>
        <note>catalytic</note>
    </ligand>
</feature>
<comment type="catalytic activity">
    <reaction evidence="8">
        <text>Endonucleolytic cleavage of RNA, removing extra 3' nucleotides from tRNA precursor, generating 3' termini of tRNAs. A 3'-hydroxy group is left at the tRNA terminus and a 5'-phosphoryl group is left at the trailer molecule.</text>
        <dbReference type="EC" id="3.1.26.11"/>
    </reaction>
</comment>
<dbReference type="InterPro" id="IPR013471">
    <property type="entry name" value="RNase_Z/BN"/>
</dbReference>
<evidence type="ECO:0000313" key="9">
    <source>
        <dbReference type="EMBL" id="RZQ52400.1"/>
    </source>
</evidence>
<dbReference type="HAMAP" id="MF_01818">
    <property type="entry name" value="RNase_Z_BN"/>
    <property type="match status" value="1"/>
</dbReference>
<evidence type="ECO:0000256" key="4">
    <source>
        <dbReference type="ARBA" id="ARBA00022723"/>
    </source>
</evidence>
<dbReference type="CDD" id="cd07717">
    <property type="entry name" value="RNaseZ_ZiPD-like_MBL-fold"/>
    <property type="match status" value="1"/>
</dbReference>
<feature type="binding site" evidence="8">
    <location>
        <position position="62"/>
    </location>
    <ligand>
        <name>Zn(2+)</name>
        <dbReference type="ChEBI" id="CHEBI:29105"/>
        <label>1</label>
        <note>catalytic</note>
    </ligand>
</feature>
<dbReference type="InterPro" id="IPR036866">
    <property type="entry name" value="RibonucZ/Hydroxyglut_hydro"/>
</dbReference>
<evidence type="ECO:0000256" key="6">
    <source>
        <dbReference type="ARBA" id="ARBA00022801"/>
    </source>
</evidence>
<accession>A0A4Q7IKJ7</accession>
<keyword evidence="4 8" id="KW-0479">Metal-binding</keyword>
<dbReference type="GO" id="GO:0008270">
    <property type="term" value="F:zinc ion binding"/>
    <property type="evidence" value="ECO:0007669"/>
    <property type="project" value="UniProtKB-UniRule"/>
</dbReference>
<dbReference type="AlphaFoldDB" id="A0A4Q7IKJ7"/>
<evidence type="ECO:0000313" key="10">
    <source>
        <dbReference type="Proteomes" id="UP000291338"/>
    </source>
</evidence>
<dbReference type="EC" id="3.1.26.11" evidence="8"/>
<dbReference type="Proteomes" id="UP000291338">
    <property type="component" value="Unassembled WGS sequence"/>
</dbReference>
<feature type="active site" description="Proton acceptor" evidence="8">
    <location>
        <position position="66"/>
    </location>
</feature>
<comment type="similarity">
    <text evidence="8">Belongs to the RNase Z family.</text>
</comment>
<dbReference type="Gene3D" id="3.60.15.10">
    <property type="entry name" value="Ribonuclease Z/Hydroxyacylglutathione hydrolase-like"/>
    <property type="match status" value="1"/>
</dbReference>
<feature type="binding site" evidence="8">
    <location>
        <position position="269"/>
    </location>
    <ligand>
        <name>Zn(2+)</name>
        <dbReference type="ChEBI" id="CHEBI:29105"/>
        <label>2</label>
        <note>catalytic</note>
    </ligand>
</feature>
<keyword evidence="6 8" id="KW-0378">Hydrolase</keyword>
<feature type="binding site" evidence="8">
    <location>
        <position position="210"/>
    </location>
    <ligand>
        <name>Zn(2+)</name>
        <dbReference type="ChEBI" id="CHEBI:29105"/>
        <label>2</label>
        <note>catalytic</note>
    </ligand>
</feature>
<organism evidence="9 10">
    <name type="scientific">Pseudoalteromonas phenolica</name>
    <dbReference type="NCBI Taxonomy" id="161398"/>
    <lineage>
        <taxon>Bacteria</taxon>
        <taxon>Pseudomonadati</taxon>
        <taxon>Pseudomonadota</taxon>
        <taxon>Gammaproteobacteria</taxon>
        <taxon>Alteromonadales</taxon>
        <taxon>Pseudoalteromonadaceae</taxon>
        <taxon>Pseudoalteromonas</taxon>
    </lineage>
</organism>
<dbReference type="SUPFAM" id="SSF56281">
    <property type="entry name" value="Metallo-hydrolase/oxidoreductase"/>
    <property type="match status" value="1"/>
</dbReference>
<feature type="binding site" evidence="8">
    <location>
        <position position="210"/>
    </location>
    <ligand>
        <name>Zn(2+)</name>
        <dbReference type="ChEBI" id="CHEBI:29105"/>
        <label>1</label>
        <note>catalytic</note>
    </ligand>
</feature>
<evidence type="ECO:0000256" key="1">
    <source>
        <dbReference type="ARBA" id="ARBA00011738"/>
    </source>
</evidence>
<feature type="binding site" evidence="8">
    <location>
        <position position="67"/>
    </location>
    <ligand>
        <name>Zn(2+)</name>
        <dbReference type="ChEBI" id="CHEBI:29105"/>
        <label>2</label>
        <note>catalytic</note>
    </ligand>
</feature>
<comment type="function">
    <text evidence="8">Zinc phosphodiesterase, which displays some tRNA 3'-processing endonuclease activity. Probably involved in tRNA maturation, by removing a 3'-trailer from precursor tRNA.</text>
</comment>
<evidence type="ECO:0000256" key="7">
    <source>
        <dbReference type="ARBA" id="ARBA00022833"/>
    </source>
</evidence>
<keyword evidence="5 8" id="KW-0255">Endonuclease</keyword>
<keyword evidence="2 8" id="KW-0819">tRNA processing</keyword>